<feature type="compositionally biased region" description="Low complexity" evidence="1">
    <location>
        <begin position="24"/>
        <end position="37"/>
    </location>
</feature>
<dbReference type="Proteomes" id="UP000729913">
    <property type="component" value="Unassembled WGS sequence"/>
</dbReference>
<sequence>MDKDMSHKTPSSSNQSVASSCKPTQSKSSLTRSSTWSNIRSEKAELQPVEMKSYEANVKTLDPALEKDGVIQKTQSTPFMTPKK</sequence>
<dbReference type="PROSITE" id="PS51257">
    <property type="entry name" value="PROKAR_LIPOPROTEIN"/>
    <property type="match status" value="1"/>
</dbReference>
<proteinExistence type="predicted"/>
<keyword evidence="3" id="KW-1185">Reference proteome</keyword>
<feature type="compositionally biased region" description="Polar residues" evidence="1">
    <location>
        <begin position="8"/>
        <end position="23"/>
    </location>
</feature>
<name>A0A8J5VBU6_9HYME</name>
<reference evidence="2" key="2">
    <citation type="submission" date="2021-04" db="EMBL/GenBank/DDBJ databases">
        <title>Genome-wide patterns of bracovirus chromosomal integration into multiple host tissues during parasitism.</title>
        <authorList>
            <person name="Chebbi M.A.C."/>
        </authorList>
    </citation>
    <scope>NUCLEOTIDE SEQUENCE</scope>
    <source>
        <tissue evidence="2">Whole body</tissue>
    </source>
</reference>
<feature type="region of interest" description="Disordered" evidence="1">
    <location>
        <begin position="1"/>
        <end position="44"/>
    </location>
</feature>
<protein>
    <submittedName>
        <fullName evidence="2">Uncharacterized protein</fullName>
    </submittedName>
</protein>
<dbReference type="EMBL" id="JAAOIC020000031">
    <property type="protein sequence ID" value="KAG8039934.1"/>
    <property type="molecule type" value="Genomic_DNA"/>
</dbReference>
<evidence type="ECO:0000313" key="3">
    <source>
        <dbReference type="Proteomes" id="UP000729913"/>
    </source>
</evidence>
<dbReference type="AlphaFoldDB" id="A0A8J5VBU6"/>
<organism evidence="2 3">
    <name type="scientific">Cotesia typhae</name>
    <dbReference type="NCBI Taxonomy" id="2053667"/>
    <lineage>
        <taxon>Eukaryota</taxon>
        <taxon>Metazoa</taxon>
        <taxon>Ecdysozoa</taxon>
        <taxon>Arthropoda</taxon>
        <taxon>Hexapoda</taxon>
        <taxon>Insecta</taxon>
        <taxon>Pterygota</taxon>
        <taxon>Neoptera</taxon>
        <taxon>Endopterygota</taxon>
        <taxon>Hymenoptera</taxon>
        <taxon>Apocrita</taxon>
        <taxon>Ichneumonoidea</taxon>
        <taxon>Braconidae</taxon>
        <taxon>Microgastrinae</taxon>
        <taxon>Cotesia</taxon>
    </lineage>
</organism>
<gene>
    <name evidence="2" type="ORF">G9C98_004543</name>
</gene>
<evidence type="ECO:0000256" key="1">
    <source>
        <dbReference type="SAM" id="MobiDB-lite"/>
    </source>
</evidence>
<accession>A0A8J5VBU6</accession>
<dbReference type="OrthoDB" id="10386177at2759"/>
<reference evidence="2" key="1">
    <citation type="submission" date="2020-03" db="EMBL/GenBank/DDBJ databases">
        <authorList>
            <person name="Chebbi M.A."/>
            <person name="Drezen J.M."/>
        </authorList>
    </citation>
    <scope>NUCLEOTIDE SEQUENCE</scope>
    <source>
        <tissue evidence="2">Whole body</tissue>
    </source>
</reference>
<evidence type="ECO:0000313" key="2">
    <source>
        <dbReference type="EMBL" id="KAG8039934.1"/>
    </source>
</evidence>
<comment type="caution">
    <text evidence="2">The sequence shown here is derived from an EMBL/GenBank/DDBJ whole genome shotgun (WGS) entry which is preliminary data.</text>
</comment>